<gene>
    <name evidence="3" type="ORF">E0H26_28275</name>
</gene>
<organism evidence="3 4">
    <name type="scientific">Micromonospora zingiberis</name>
    <dbReference type="NCBI Taxonomy" id="2053011"/>
    <lineage>
        <taxon>Bacteria</taxon>
        <taxon>Bacillati</taxon>
        <taxon>Actinomycetota</taxon>
        <taxon>Actinomycetes</taxon>
        <taxon>Micromonosporales</taxon>
        <taxon>Micromonosporaceae</taxon>
        <taxon>Micromonospora</taxon>
    </lineage>
</organism>
<feature type="signal peptide" evidence="2">
    <location>
        <begin position="1"/>
        <end position="22"/>
    </location>
</feature>
<accession>A0A4R0FZR0</accession>
<evidence type="ECO:0008006" key="5">
    <source>
        <dbReference type="Google" id="ProtNLM"/>
    </source>
</evidence>
<reference evidence="3 4" key="1">
    <citation type="submission" date="2019-02" db="EMBL/GenBank/DDBJ databases">
        <title>Jishengella sp. nov., isolated from a root of Zingiber montanum.</title>
        <authorList>
            <person name="Kuncharoen N."/>
            <person name="Kudo T."/>
            <person name="Masahiro Y."/>
            <person name="Ohkuma M."/>
            <person name="Tanasupawat S."/>
        </authorList>
    </citation>
    <scope>NUCLEOTIDE SEQUENCE [LARGE SCALE GENOMIC DNA]</scope>
    <source>
        <strain evidence="3 4">PLAI 1-1</strain>
    </source>
</reference>
<keyword evidence="2" id="KW-0732">Signal</keyword>
<protein>
    <recommendedName>
        <fullName evidence="5">Lipoprotein</fullName>
    </recommendedName>
</protein>
<keyword evidence="4" id="KW-1185">Reference proteome</keyword>
<comment type="caution">
    <text evidence="3">The sequence shown here is derived from an EMBL/GenBank/DDBJ whole genome shotgun (WGS) entry which is preliminary data.</text>
</comment>
<name>A0A4R0FZR0_9ACTN</name>
<dbReference type="AlphaFoldDB" id="A0A4R0FZR0"/>
<dbReference type="RefSeq" id="WP_131309429.1">
    <property type="nucleotide sequence ID" value="NZ_SJJR01000036.1"/>
</dbReference>
<dbReference type="PROSITE" id="PS51257">
    <property type="entry name" value="PROKAR_LIPOPROTEIN"/>
    <property type="match status" value="1"/>
</dbReference>
<feature type="chain" id="PRO_5039517030" description="Lipoprotein" evidence="2">
    <location>
        <begin position="23"/>
        <end position="323"/>
    </location>
</feature>
<feature type="region of interest" description="Disordered" evidence="1">
    <location>
        <begin position="133"/>
        <end position="168"/>
    </location>
</feature>
<evidence type="ECO:0000313" key="3">
    <source>
        <dbReference type="EMBL" id="TCB88743.1"/>
    </source>
</evidence>
<evidence type="ECO:0000256" key="2">
    <source>
        <dbReference type="SAM" id="SignalP"/>
    </source>
</evidence>
<proteinExistence type="predicted"/>
<dbReference type="Proteomes" id="UP000292274">
    <property type="component" value="Unassembled WGS sequence"/>
</dbReference>
<dbReference type="EMBL" id="SJJR01000036">
    <property type="protein sequence ID" value="TCB88743.1"/>
    <property type="molecule type" value="Genomic_DNA"/>
</dbReference>
<dbReference type="OrthoDB" id="4307068at2"/>
<sequence>MRRSVALLGLPLMMIVSGCGPAGTDPAGPGGPADSSGRADDRRAVFERRAGAAAQAWQPGGAWTNGYVPLQEPTVLVGEANFTAQTKTAFLAGWYQNTVELPAAKPADGAVRFPDGATTVPLISATEAYQQLDQGGSGACSGPPMDPATPPPAAPGGEPDNAVSSRPQGDCVRLTITKVELGTAPVHTTRGEAQVPAWLFTVPQIEAVVARVAVAPGAVGALPEPSTPPGAPPTGLVSAQDIEAIDGTKLTYRLGVGSCDTEITPLVQEYDHLVVVGGTVTPPVDGCDDMLNLHPVEVTLSAPVGVRLIVDALTGAPLRLAAA</sequence>
<feature type="compositionally biased region" description="Pro residues" evidence="1">
    <location>
        <begin position="144"/>
        <end position="154"/>
    </location>
</feature>
<evidence type="ECO:0000313" key="4">
    <source>
        <dbReference type="Proteomes" id="UP000292274"/>
    </source>
</evidence>
<evidence type="ECO:0000256" key="1">
    <source>
        <dbReference type="SAM" id="MobiDB-lite"/>
    </source>
</evidence>